<reference evidence="1 2" key="1">
    <citation type="submission" date="2018-09" db="EMBL/GenBank/DDBJ databases">
        <title>Genomic investigation of the strawberry pathogen Phytophthora fragariae indicates pathogenicity is determined by transcriptional variation in three key races.</title>
        <authorList>
            <person name="Adams T.M."/>
            <person name="Armitage A.D."/>
            <person name="Sobczyk M.K."/>
            <person name="Bates H.J."/>
            <person name="Dunwell J.M."/>
            <person name="Nellist C.F."/>
            <person name="Harrison R.J."/>
        </authorList>
    </citation>
    <scope>NUCLEOTIDE SEQUENCE [LARGE SCALE GENOMIC DNA]</scope>
    <source>
        <strain evidence="1 2">NOV-77</strain>
    </source>
</reference>
<proteinExistence type="predicted"/>
<organism evidence="1 2">
    <name type="scientific">Phytophthora fragariae</name>
    <dbReference type="NCBI Taxonomy" id="53985"/>
    <lineage>
        <taxon>Eukaryota</taxon>
        <taxon>Sar</taxon>
        <taxon>Stramenopiles</taxon>
        <taxon>Oomycota</taxon>
        <taxon>Peronosporomycetes</taxon>
        <taxon>Peronosporales</taxon>
        <taxon>Peronosporaceae</taxon>
        <taxon>Phytophthora</taxon>
    </lineage>
</organism>
<gene>
    <name evidence="1" type="ORF">PF008_g10220</name>
</gene>
<protein>
    <submittedName>
        <fullName evidence="1">Uncharacterized protein</fullName>
    </submittedName>
</protein>
<accession>A0A6G0RVY3</accession>
<sequence>MPEVRELPGIALFDSIKVQPYLISRFDVVRTNSLIVPISSILDRFAQTFVYLLARSLVVTLHMMPLLPRVTISASGAA</sequence>
<name>A0A6G0RVY3_9STRA</name>
<dbReference type="Proteomes" id="UP000486351">
    <property type="component" value="Unassembled WGS sequence"/>
</dbReference>
<evidence type="ECO:0000313" key="1">
    <source>
        <dbReference type="EMBL" id="KAE9342306.1"/>
    </source>
</evidence>
<dbReference type="EMBL" id="QXFY01000509">
    <property type="protein sequence ID" value="KAE9342306.1"/>
    <property type="molecule type" value="Genomic_DNA"/>
</dbReference>
<comment type="caution">
    <text evidence="1">The sequence shown here is derived from an EMBL/GenBank/DDBJ whole genome shotgun (WGS) entry which is preliminary data.</text>
</comment>
<evidence type="ECO:0000313" key="2">
    <source>
        <dbReference type="Proteomes" id="UP000486351"/>
    </source>
</evidence>
<dbReference type="AlphaFoldDB" id="A0A6G0RVY3"/>